<proteinExistence type="predicted"/>
<organism evidence="2 3">
    <name type="scientific">Paenibacillus taihuensis</name>
    <dbReference type="NCBI Taxonomy" id="1156355"/>
    <lineage>
        <taxon>Bacteria</taxon>
        <taxon>Bacillati</taxon>
        <taxon>Bacillota</taxon>
        <taxon>Bacilli</taxon>
        <taxon>Bacillales</taxon>
        <taxon>Paenibacillaceae</taxon>
        <taxon>Paenibacillus</taxon>
    </lineage>
</organism>
<evidence type="ECO:0000313" key="3">
    <source>
        <dbReference type="Proteomes" id="UP000256304"/>
    </source>
</evidence>
<dbReference type="OrthoDB" id="2623509at2"/>
<dbReference type="AlphaFoldDB" id="A0A3D9S6P8"/>
<dbReference type="RefSeq" id="WP_116188629.1">
    <property type="nucleotide sequence ID" value="NZ_QTTN01000008.1"/>
</dbReference>
<feature type="region of interest" description="Disordered" evidence="1">
    <location>
        <begin position="61"/>
        <end position="92"/>
    </location>
</feature>
<accession>A0A3D9S6P8</accession>
<dbReference type="EMBL" id="QTTN01000008">
    <property type="protein sequence ID" value="REE88512.1"/>
    <property type="molecule type" value="Genomic_DNA"/>
</dbReference>
<protein>
    <submittedName>
        <fullName evidence="2">Uncharacterized protein</fullName>
    </submittedName>
</protein>
<dbReference type="Proteomes" id="UP000256304">
    <property type="component" value="Unassembled WGS sequence"/>
</dbReference>
<evidence type="ECO:0000256" key="1">
    <source>
        <dbReference type="SAM" id="MobiDB-lite"/>
    </source>
</evidence>
<comment type="caution">
    <text evidence="2">The sequence shown here is derived from an EMBL/GenBank/DDBJ whole genome shotgun (WGS) entry which is preliminary data.</text>
</comment>
<reference evidence="2 3" key="1">
    <citation type="submission" date="2018-08" db="EMBL/GenBank/DDBJ databases">
        <title>Genomic Encyclopedia of Type Strains, Phase III (KMG-III): the genomes of soil and plant-associated and newly described type strains.</title>
        <authorList>
            <person name="Whitman W."/>
        </authorList>
    </citation>
    <scope>NUCLEOTIDE SEQUENCE [LARGE SCALE GENOMIC DNA]</scope>
    <source>
        <strain evidence="2 3">CGMCC 1.10966</strain>
    </source>
</reference>
<gene>
    <name evidence="2" type="ORF">A8990_1088</name>
</gene>
<sequence length="92" mass="10569">MGRKQRCSCKKVVNIYNISIHYGNKINNRIKIIQKAESGGMINRHVGFAATQGGQNAAYHSRNEQIGERNPQPTSSVWFNKQLTRRVRTKKR</sequence>
<feature type="compositionally biased region" description="Basic residues" evidence="1">
    <location>
        <begin position="83"/>
        <end position="92"/>
    </location>
</feature>
<feature type="compositionally biased region" description="Polar residues" evidence="1">
    <location>
        <begin position="71"/>
        <end position="82"/>
    </location>
</feature>
<name>A0A3D9S6P8_9BACL</name>
<evidence type="ECO:0000313" key="2">
    <source>
        <dbReference type="EMBL" id="REE88512.1"/>
    </source>
</evidence>
<keyword evidence="3" id="KW-1185">Reference proteome</keyword>